<gene>
    <name evidence="7" type="ORF">JCM17844_12870</name>
</gene>
<evidence type="ECO:0000259" key="6">
    <source>
        <dbReference type="Pfam" id="PF00588"/>
    </source>
</evidence>
<dbReference type="PANTHER" id="PTHR42786">
    <property type="entry name" value="TRNA/RRNA METHYLTRANSFERASE"/>
    <property type="match status" value="1"/>
</dbReference>
<dbReference type="InterPro" id="IPR004384">
    <property type="entry name" value="RNA_MeTrfase_TrmJ/LasT"/>
</dbReference>
<dbReference type="InterPro" id="IPR029026">
    <property type="entry name" value="tRNA_m1G_MTases_N"/>
</dbReference>
<dbReference type="InterPro" id="IPR029028">
    <property type="entry name" value="Alpha/beta_knot_MTases"/>
</dbReference>
<evidence type="ECO:0000256" key="2">
    <source>
        <dbReference type="ARBA" id="ARBA00022603"/>
    </source>
</evidence>
<dbReference type="GO" id="GO:0002128">
    <property type="term" value="P:tRNA nucleoside ribose methylation"/>
    <property type="evidence" value="ECO:0007669"/>
    <property type="project" value="TreeGrafter"/>
</dbReference>
<reference evidence="7 8" key="1">
    <citation type="submission" date="2019-09" db="EMBL/GenBank/DDBJ databases">
        <title>NBRP : Genome information of microbial organism related human and environment.</title>
        <authorList>
            <person name="Hattori M."/>
            <person name="Oshima K."/>
            <person name="Inaba H."/>
            <person name="Suda W."/>
            <person name="Sakamoto M."/>
            <person name="Iino T."/>
            <person name="Kitahara M."/>
            <person name="Oshida Y."/>
            <person name="Iida T."/>
            <person name="Kudo T."/>
            <person name="Itoh T."/>
            <person name="Ohkuma M."/>
        </authorList>
    </citation>
    <scope>NUCLEOTIDE SEQUENCE [LARGE SCALE GENOMIC DNA]</scope>
    <source>
        <strain evidence="7 8">Hi-2</strain>
    </source>
</reference>
<dbReference type="Proteomes" id="UP000322084">
    <property type="component" value="Unassembled WGS sequence"/>
</dbReference>
<dbReference type="AlphaFoldDB" id="A0A5A7MNT1"/>
<dbReference type="PANTHER" id="PTHR42786:SF6">
    <property type="entry name" value="TRNA_RRNA METHYLTRANSFERASE SPOU TYPE DOMAIN-CONTAINING PROTEIN"/>
    <property type="match status" value="1"/>
</dbReference>
<protein>
    <submittedName>
        <fullName evidence="7">rRNA methyltransferase</fullName>
    </submittedName>
</protein>
<dbReference type="Gene3D" id="3.40.1280.10">
    <property type="match status" value="1"/>
</dbReference>
<dbReference type="GO" id="GO:0008173">
    <property type="term" value="F:RNA methyltransferase activity"/>
    <property type="evidence" value="ECO:0007669"/>
    <property type="project" value="InterPro"/>
</dbReference>
<keyword evidence="3 7" id="KW-0808">Transferase</keyword>
<dbReference type="InterPro" id="IPR001537">
    <property type="entry name" value="SpoU_MeTrfase"/>
</dbReference>
<accession>A0A5A7MNT1</accession>
<dbReference type="EMBL" id="BKCL01000003">
    <property type="protein sequence ID" value="GEQ97650.1"/>
    <property type="molecule type" value="Genomic_DNA"/>
</dbReference>
<evidence type="ECO:0000313" key="8">
    <source>
        <dbReference type="Proteomes" id="UP000322084"/>
    </source>
</evidence>
<dbReference type="CDD" id="cd18098">
    <property type="entry name" value="SpoU-like"/>
    <property type="match status" value="1"/>
</dbReference>
<dbReference type="Pfam" id="PF00588">
    <property type="entry name" value="SpoU_methylase"/>
    <property type="match status" value="1"/>
</dbReference>
<evidence type="ECO:0000256" key="5">
    <source>
        <dbReference type="SAM" id="MobiDB-lite"/>
    </source>
</evidence>
<dbReference type="SUPFAM" id="SSF75217">
    <property type="entry name" value="alpha/beta knot"/>
    <property type="match status" value="1"/>
</dbReference>
<sequence length="160" mass="17438">MGNLIRTAHGFGASFVFSISPRLEAGEVGHDSHADTARSAKTLPYFEYHSLEELALPKDCRLVGVELTDDSIDLPSFHHPLNAAYILGGERMSLPQNTLDRCDYVVKIPTRFSLNVATAGAIVMYDRLMTLGRFAPRPVQSGGPVERAPVHVHGGPKIKS</sequence>
<evidence type="ECO:0000256" key="3">
    <source>
        <dbReference type="ARBA" id="ARBA00022679"/>
    </source>
</evidence>
<feature type="domain" description="tRNA/rRNA methyltransferase SpoU type" evidence="6">
    <location>
        <begin position="1"/>
        <end position="125"/>
    </location>
</feature>
<evidence type="ECO:0000313" key="7">
    <source>
        <dbReference type="EMBL" id="GEQ97650.1"/>
    </source>
</evidence>
<comment type="caution">
    <text evidence="7">The sequence shown here is derived from an EMBL/GenBank/DDBJ whole genome shotgun (WGS) entry which is preliminary data.</text>
</comment>
<dbReference type="GO" id="GO:0003723">
    <property type="term" value="F:RNA binding"/>
    <property type="evidence" value="ECO:0007669"/>
    <property type="project" value="InterPro"/>
</dbReference>
<dbReference type="GO" id="GO:0005829">
    <property type="term" value="C:cytosol"/>
    <property type="evidence" value="ECO:0007669"/>
    <property type="project" value="TreeGrafter"/>
</dbReference>
<keyword evidence="2 7" id="KW-0489">Methyltransferase</keyword>
<keyword evidence="4" id="KW-0949">S-adenosyl-L-methionine</keyword>
<evidence type="ECO:0000256" key="4">
    <source>
        <dbReference type="ARBA" id="ARBA00022691"/>
    </source>
</evidence>
<organism evidence="7 8">
    <name type="scientific">Iodidimonas gelatinilytica</name>
    <dbReference type="NCBI Taxonomy" id="1236966"/>
    <lineage>
        <taxon>Bacteria</taxon>
        <taxon>Pseudomonadati</taxon>
        <taxon>Pseudomonadota</taxon>
        <taxon>Alphaproteobacteria</taxon>
        <taxon>Iodidimonadales</taxon>
        <taxon>Iodidimonadaceae</taxon>
        <taxon>Iodidimonas</taxon>
    </lineage>
</organism>
<evidence type="ECO:0000256" key="1">
    <source>
        <dbReference type="ARBA" id="ARBA00007228"/>
    </source>
</evidence>
<comment type="similarity">
    <text evidence="1">Belongs to the class IV-like SAM-binding methyltransferase superfamily. RNA methyltransferase TrmH family.</text>
</comment>
<proteinExistence type="inferred from homology"/>
<feature type="region of interest" description="Disordered" evidence="5">
    <location>
        <begin position="140"/>
        <end position="160"/>
    </location>
</feature>
<name>A0A5A7MNT1_9PROT</name>